<name>A0AAE0ZX74_9GAST</name>
<protein>
    <submittedName>
        <fullName evidence="1">Uncharacterized protein</fullName>
    </submittedName>
</protein>
<dbReference type="Proteomes" id="UP001283361">
    <property type="component" value="Unassembled WGS sequence"/>
</dbReference>
<proteinExistence type="predicted"/>
<sequence length="111" mass="12616">MFWYTSLLLPGSKKNATGTYIPSANVMMVYSCSKCFGHDFNLALQSFCVHRHVLELLLSDIKRNKWPSSNAAGLPLEVSVNFRSIVENWCWRRVGQKILPRATGRDNGRVI</sequence>
<reference evidence="1" key="1">
    <citation type="journal article" date="2023" name="G3 (Bethesda)">
        <title>A reference genome for the long-term kleptoplast-retaining sea slug Elysia crispata morphotype clarki.</title>
        <authorList>
            <person name="Eastman K.E."/>
            <person name="Pendleton A.L."/>
            <person name="Shaikh M.A."/>
            <person name="Suttiyut T."/>
            <person name="Ogas R."/>
            <person name="Tomko P."/>
            <person name="Gavelis G."/>
            <person name="Widhalm J.R."/>
            <person name="Wisecaver J.H."/>
        </authorList>
    </citation>
    <scope>NUCLEOTIDE SEQUENCE</scope>
    <source>
        <strain evidence="1">ECLA1</strain>
    </source>
</reference>
<dbReference type="EMBL" id="JAWDGP010003199">
    <property type="protein sequence ID" value="KAK3776576.1"/>
    <property type="molecule type" value="Genomic_DNA"/>
</dbReference>
<evidence type="ECO:0000313" key="2">
    <source>
        <dbReference type="Proteomes" id="UP001283361"/>
    </source>
</evidence>
<dbReference type="AlphaFoldDB" id="A0AAE0ZX74"/>
<accession>A0AAE0ZX74</accession>
<comment type="caution">
    <text evidence="1">The sequence shown here is derived from an EMBL/GenBank/DDBJ whole genome shotgun (WGS) entry which is preliminary data.</text>
</comment>
<evidence type="ECO:0000313" key="1">
    <source>
        <dbReference type="EMBL" id="KAK3776576.1"/>
    </source>
</evidence>
<organism evidence="1 2">
    <name type="scientific">Elysia crispata</name>
    <name type="common">lettuce slug</name>
    <dbReference type="NCBI Taxonomy" id="231223"/>
    <lineage>
        <taxon>Eukaryota</taxon>
        <taxon>Metazoa</taxon>
        <taxon>Spiralia</taxon>
        <taxon>Lophotrochozoa</taxon>
        <taxon>Mollusca</taxon>
        <taxon>Gastropoda</taxon>
        <taxon>Heterobranchia</taxon>
        <taxon>Euthyneura</taxon>
        <taxon>Panpulmonata</taxon>
        <taxon>Sacoglossa</taxon>
        <taxon>Placobranchoidea</taxon>
        <taxon>Plakobranchidae</taxon>
        <taxon>Elysia</taxon>
    </lineage>
</organism>
<gene>
    <name evidence="1" type="ORF">RRG08_037082</name>
</gene>
<keyword evidence="2" id="KW-1185">Reference proteome</keyword>